<feature type="compositionally biased region" description="Low complexity" evidence="1">
    <location>
        <begin position="191"/>
        <end position="203"/>
    </location>
</feature>
<dbReference type="OrthoDB" id="3116119at2759"/>
<feature type="compositionally biased region" description="Polar residues" evidence="1">
    <location>
        <begin position="49"/>
        <end position="59"/>
    </location>
</feature>
<gene>
    <name evidence="2" type="ORF">FA13DRAFT_1872981</name>
</gene>
<reference evidence="2 3" key="1">
    <citation type="journal article" date="2019" name="Nat. Ecol. Evol.">
        <title>Megaphylogeny resolves global patterns of mushroom evolution.</title>
        <authorList>
            <person name="Varga T."/>
            <person name="Krizsan K."/>
            <person name="Foldi C."/>
            <person name="Dima B."/>
            <person name="Sanchez-Garcia M."/>
            <person name="Sanchez-Ramirez S."/>
            <person name="Szollosi G.J."/>
            <person name="Szarkandi J.G."/>
            <person name="Papp V."/>
            <person name="Albert L."/>
            <person name="Andreopoulos W."/>
            <person name="Angelini C."/>
            <person name="Antonin V."/>
            <person name="Barry K.W."/>
            <person name="Bougher N.L."/>
            <person name="Buchanan P."/>
            <person name="Buyck B."/>
            <person name="Bense V."/>
            <person name="Catcheside P."/>
            <person name="Chovatia M."/>
            <person name="Cooper J."/>
            <person name="Damon W."/>
            <person name="Desjardin D."/>
            <person name="Finy P."/>
            <person name="Geml J."/>
            <person name="Haridas S."/>
            <person name="Hughes K."/>
            <person name="Justo A."/>
            <person name="Karasinski D."/>
            <person name="Kautmanova I."/>
            <person name="Kiss B."/>
            <person name="Kocsube S."/>
            <person name="Kotiranta H."/>
            <person name="LaButti K.M."/>
            <person name="Lechner B.E."/>
            <person name="Liimatainen K."/>
            <person name="Lipzen A."/>
            <person name="Lukacs Z."/>
            <person name="Mihaltcheva S."/>
            <person name="Morgado L.N."/>
            <person name="Niskanen T."/>
            <person name="Noordeloos M.E."/>
            <person name="Ohm R.A."/>
            <person name="Ortiz-Santana B."/>
            <person name="Ovrebo C."/>
            <person name="Racz N."/>
            <person name="Riley R."/>
            <person name="Savchenko A."/>
            <person name="Shiryaev A."/>
            <person name="Soop K."/>
            <person name="Spirin V."/>
            <person name="Szebenyi C."/>
            <person name="Tomsovsky M."/>
            <person name="Tulloss R.E."/>
            <person name="Uehling J."/>
            <person name="Grigoriev I.V."/>
            <person name="Vagvolgyi C."/>
            <person name="Papp T."/>
            <person name="Martin F.M."/>
            <person name="Miettinen O."/>
            <person name="Hibbett D.S."/>
            <person name="Nagy L.G."/>
        </authorList>
    </citation>
    <scope>NUCLEOTIDE SEQUENCE [LARGE SCALE GENOMIC DNA]</scope>
    <source>
        <strain evidence="2 3">FP101781</strain>
    </source>
</reference>
<feature type="compositionally biased region" description="Basic and acidic residues" evidence="1">
    <location>
        <begin position="38"/>
        <end position="48"/>
    </location>
</feature>
<feature type="compositionally biased region" description="Low complexity" evidence="1">
    <location>
        <begin position="146"/>
        <end position="165"/>
    </location>
</feature>
<comment type="caution">
    <text evidence="2">The sequence shown here is derived from an EMBL/GenBank/DDBJ whole genome shotgun (WGS) entry which is preliminary data.</text>
</comment>
<sequence length="494" mass="54037">MSNDRMNQAKATKRNVSELDSVILPPALKRVKLAHTSSLKENEFESQTHTDQSTSTKADSSYRIVAPAPSSVLPSCEAGSEQGPRPSGAADSSGTTTMNYRIVAPAPSPSPSSLAEDVYGGEPKSSTTGGFKYRIVVPSPSPPSPGASSSGASPSASQDSVRPLTIRIPPTRRYSRSGSALPIIRPYRNGTTTTTTAASPSPSQNRRAKYITDPLIRRAALEKVPAIQFIECTPYAVFCRACGKTHELERRGAGWYAHSWVKGHEQTRAHVKNLAKWMDRGGDQVRREDEEVQWKCVYWKVWCEEEGREVVAERVVRSEDAQVAEGMLEFWSSCGVKVIHTAEPGITDCKKRIILGVGKERIACAPLVMQVDAYVGELRPTRIWGEMGSGVWALIRGRKSPALDEGPGVPRPRSLCAWVPEGMGDEVGGDISTNGARMHWWALYSGIGDYGHLDPSMYDHVHTRPKSVAVGRAVYDRPRRSYKVQVQVPGQVQV</sequence>
<keyword evidence="3" id="KW-1185">Reference proteome</keyword>
<feature type="region of interest" description="Disordered" evidence="1">
    <location>
        <begin position="183"/>
        <end position="205"/>
    </location>
</feature>
<feature type="compositionally biased region" description="Polar residues" evidence="1">
    <location>
        <begin position="90"/>
        <end position="99"/>
    </location>
</feature>
<protein>
    <submittedName>
        <fullName evidence="2">Uncharacterized protein</fullName>
    </submittedName>
</protein>
<evidence type="ECO:0000313" key="2">
    <source>
        <dbReference type="EMBL" id="TEB28285.1"/>
    </source>
</evidence>
<organism evidence="2 3">
    <name type="scientific">Coprinellus micaceus</name>
    <name type="common">Glistening ink-cap mushroom</name>
    <name type="synonym">Coprinus micaceus</name>
    <dbReference type="NCBI Taxonomy" id="71717"/>
    <lineage>
        <taxon>Eukaryota</taxon>
        <taxon>Fungi</taxon>
        <taxon>Dikarya</taxon>
        <taxon>Basidiomycota</taxon>
        <taxon>Agaricomycotina</taxon>
        <taxon>Agaricomycetes</taxon>
        <taxon>Agaricomycetidae</taxon>
        <taxon>Agaricales</taxon>
        <taxon>Agaricineae</taxon>
        <taxon>Psathyrellaceae</taxon>
        <taxon>Coprinellus</taxon>
    </lineage>
</organism>
<feature type="compositionally biased region" description="Polar residues" evidence="1">
    <location>
        <begin position="1"/>
        <end position="10"/>
    </location>
</feature>
<evidence type="ECO:0000313" key="3">
    <source>
        <dbReference type="Proteomes" id="UP000298030"/>
    </source>
</evidence>
<proteinExistence type="predicted"/>
<feature type="region of interest" description="Disordered" evidence="1">
    <location>
        <begin position="1"/>
        <end position="165"/>
    </location>
</feature>
<dbReference type="AlphaFoldDB" id="A0A4Y7T2C9"/>
<name>A0A4Y7T2C9_COPMI</name>
<accession>A0A4Y7T2C9</accession>
<dbReference type="Proteomes" id="UP000298030">
    <property type="component" value="Unassembled WGS sequence"/>
</dbReference>
<evidence type="ECO:0000256" key="1">
    <source>
        <dbReference type="SAM" id="MobiDB-lite"/>
    </source>
</evidence>
<dbReference type="EMBL" id="QPFP01000033">
    <property type="protein sequence ID" value="TEB28285.1"/>
    <property type="molecule type" value="Genomic_DNA"/>
</dbReference>